<evidence type="ECO:0000256" key="1">
    <source>
        <dbReference type="ARBA" id="ARBA00023125"/>
    </source>
</evidence>
<dbReference type="EMBL" id="CP039126">
    <property type="protein sequence ID" value="QMW79580.1"/>
    <property type="molecule type" value="Genomic_DNA"/>
</dbReference>
<evidence type="ECO:0000313" key="7">
    <source>
        <dbReference type="Proteomes" id="UP000515789"/>
    </source>
</evidence>
<feature type="domain" description="Core-binding (CB)" evidence="4">
    <location>
        <begin position="115"/>
        <end position="197"/>
    </location>
</feature>
<gene>
    <name evidence="5" type="ORF">E5259_18060</name>
    <name evidence="6" type="ORF">E5259_19340</name>
</gene>
<dbReference type="InterPro" id="IPR011010">
    <property type="entry name" value="DNA_brk_join_enz"/>
</dbReference>
<sequence>MPKRKRMPKLPNGYGSIRYLGKGRRNPYAVHPPTEKFTENGVPVRPSALCYVDTWIKGFTVLTAYKAGNYYPGYENTLTGLNTDAEDASHLEELANKILSDYNQFKGVPIEKPGKTFAEVYKEFYAWKFETNHSKSYSKATMNSTRAAFNNCKIIHDKIFADLRHSDLQEVIDNCKLKHASLELIVSLLHQMYSYADIYEIVDKDYSAHIKINIPDDDESGIPFSDADLKKMWENKHDSVVEFILIMCYSGYRVRAYESMHVNLEEGYFRGGIKTAAGKDRIVPIHPAIFPLVQARLKRYRKLTTTPYHNFRRHMAKTLKELDIDPTHTAHDCRHTFSALCERYRVNENDRKRMLGHSFGSDITNSIYGHRSVNELRKEIEKIEIPKYKECD</sequence>
<evidence type="ECO:0000256" key="2">
    <source>
        <dbReference type="ARBA" id="ARBA00023172"/>
    </source>
</evidence>
<dbReference type="PROSITE" id="PS51900">
    <property type="entry name" value="CB"/>
    <property type="match status" value="1"/>
</dbReference>
<evidence type="ECO:0000259" key="4">
    <source>
        <dbReference type="PROSITE" id="PS51900"/>
    </source>
</evidence>
<reference evidence="5 7" key="1">
    <citation type="submission" date="2019-04" db="EMBL/GenBank/DDBJ databases">
        <authorList>
            <person name="Schori C."/>
            <person name="Ahrens C."/>
        </authorList>
    </citation>
    <scope>NUCLEOTIDE SEQUENCE [LARGE SCALE GENOMIC DNA]</scope>
    <source>
        <strain evidence="5 7">DSM 2950</strain>
    </source>
</reference>
<dbReference type="GO" id="GO:0006310">
    <property type="term" value="P:DNA recombination"/>
    <property type="evidence" value="ECO:0007669"/>
    <property type="project" value="UniProtKB-KW"/>
</dbReference>
<dbReference type="SUPFAM" id="SSF56349">
    <property type="entry name" value="DNA breaking-rejoining enzymes"/>
    <property type="match status" value="1"/>
</dbReference>
<evidence type="ECO:0000313" key="5">
    <source>
        <dbReference type="EMBL" id="QMW79354.1"/>
    </source>
</evidence>
<dbReference type="Gene3D" id="1.10.443.10">
    <property type="entry name" value="Intergrase catalytic core"/>
    <property type="match status" value="1"/>
</dbReference>
<keyword evidence="1 3" id="KW-0238">DNA-binding</keyword>
<name>A0A7G5MXL1_9FIRM</name>
<dbReference type="EMBL" id="CP039126">
    <property type="protein sequence ID" value="QMW79354.1"/>
    <property type="molecule type" value="Genomic_DNA"/>
</dbReference>
<protein>
    <submittedName>
        <fullName evidence="5">Integrase</fullName>
    </submittedName>
</protein>
<dbReference type="InterPro" id="IPR044068">
    <property type="entry name" value="CB"/>
</dbReference>
<keyword evidence="2" id="KW-0233">DNA recombination</keyword>
<dbReference type="GeneID" id="75055065"/>
<organism evidence="5 7">
    <name type="scientific">Blautia producta</name>
    <dbReference type="NCBI Taxonomy" id="33035"/>
    <lineage>
        <taxon>Bacteria</taxon>
        <taxon>Bacillati</taxon>
        <taxon>Bacillota</taxon>
        <taxon>Clostridia</taxon>
        <taxon>Lachnospirales</taxon>
        <taxon>Lachnospiraceae</taxon>
        <taxon>Blautia</taxon>
    </lineage>
</organism>
<dbReference type="AlphaFoldDB" id="A0A7G5MXL1"/>
<accession>A0A7G5MXL1</accession>
<dbReference type="InterPro" id="IPR013762">
    <property type="entry name" value="Integrase-like_cat_sf"/>
</dbReference>
<dbReference type="RefSeq" id="WP_018597621.1">
    <property type="nucleotide sequence ID" value="NZ_CABLBP010000051.1"/>
</dbReference>
<dbReference type="InterPro" id="IPR010998">
    <property type="entry name" value="Integrase_recombinase_N"/>
</dbReference>
<dbReference type="GO" id="GO:0003677">
    <property type="term" value="F:DNA binding"/>
    <property type="evidence" value="ECO:0007669"/>
    <property type="project" value="UniProtKB-UniRule"/>
</dbReference>
<dbReference type="Proteomes" id="UP000515789">
    <property type="component" value="Chromosome"/>
</dbReference>
<evidence type="ECO:0000256" key="3">
    <source>
        <dbReference type="PROSITE-ProRule" id="PRU01248"/>
    </source>
</evidence>
<evidence type="ECO:0000313" key="6">
    <source>
        <dbReference type="EMBL" id="QMW79580.1"/>
    </source>
</evidence>
<dbReference type="Gene3D" id="1.10.150.130">
    <property type="match status" value="1"/>
</dbReference>
<proteinExistence type="predicted"/>
<dbReference type="GO" id="GO:0015074">
    <property type="term" value="P:DNA integration"/>
    <property type="evidence" value="ECO:0007669"/>
    <property type="project" value="InterPro"/>
</dbReference>